<comment type="caution">
    <text evidence="2">The sequence shown here is derived from an EMBL/GenBank/DDBJ whole genome shotgun (WGS) entry which is preliminary data.</text>
</comment>
<accession>A0ABP0PB87</accession>
<sequence length="524" mass="57020">MQMARLFAHLVGLSSALVVQVEKNSTPEGPLNAVLMPPRNGVFCRGNGCPYGEVGSVGGQKVLGHASSEQDVEQQAKAALAMGMDVLLARKEFCRGMSCVDGMGKPLDRTKAAFIAQCAHFFNAGGLEGQDDYRSVKNVYDSFGSICGPRVGHAEMPFCRAYGDVIAASLASQMDATTVGSAEKICDGVFDFMTEVKQAQIDLQLFEGSVESVGEEGPDSTRGRRWAKFVELSSPKPLNETHGPLNLQALRKDVDKYEITMSSWDGGLPATKVLPKLFDHCEVELREIMLDKSQTAGRVSKLAVDWCNFQQLQGGRPDWTERSCIGIGKLFALALRNIPDPPPLDRPPLVLGGALPKPAFGQMSPTMPPTYTMMPTIPDSQWGQPPVSGPAAPTMSKEQMQRMLDPFQRFLMRPDQVCQQLFVAIGASTRVEGLLRNSYKTSFRMPTPGMTLPAKDDAVLRAMQQAADFRKIATKGESSKLRQTKAAAALTQENLPTEGLPHASDYNPKVTVWRALSRPQEPVG</sequence>
<evidence type="ECO:0000313" key="2">
    <source>
        <dbReference type="EMBL" id="CAK9072319.1"/>
    </source>
</evidence>
<dbReference type="EMBL" id="CAXAMN010022729">
    <property type="protein sequence ID" value="CAK9072319.1"/>
    <property type="molecule type" value="Genomic_DNA"/>
</dbReference>
<keyword evidence="1" id="KW-0732">Signal</keyword>
<name>A0ABP0PB87_9DINO</name>
<feature type="chain" id="PRO_5045634237" evidence="1">
    <location>
        <begin position="17"/>
        <end position="524"/>
    </location>
</feature>
<protein>
    <submittedName>
        <fullName evidence="2">Uncharacterized protein</fullName>
    </submittedName>
</protein>
<dbReference type="Proteomes" id="UP001642484">
    <property type="component" value="Unassembled WGS sequence"/>
</dbReference>
<reference evidence="2 3" key="1">
    <citation type="submission" date="2024-02" db="EMBL/GenBank/DDBJ databases">
        <authorList>
            <person name="Chen Y."/>
            <person name="Shah S."/>
            <person name="Dougan E. K."/>
            <person name="Thang M."/>
            <person name="Chan C."/>
        </authorList>
    </citation>
    <scope>NUCLEOTIDE SEQUENCE [LARGE SCALE GENOMIC DNA]</scope>
</reference>
<organism evidence="2 3">
    <name type="scientific">Durusdinium trenchii</name>
    <dbReference type="NCBI Taxonomy" id="1381693"/>
    <lineage>
        <taxon>Eukaryota</taxon>
        <taxon>Sar</taxon>
        <taxon>Alveolata</taxon>
        <taxon>Dinophyceae</taxon>
        <taxon>Suessiales</taxon>
        <taxon>Symbiodiniaceae</taxon>
        <taxon>Durusdinium</taxon>
    </lineage>
</organism>
<evidence type="ECO:0000313" key="3">
    <source>
        <dbReference type="Proteomes" id="UP001642484"/>
    </source>
</evidence>
<evidence type="ECO:0000256" key="1">
    <source>
        <dbReference type="SAM" id="SignalP"/>
    </source>
</evidence>
<feature type="signal peptide" evidence="1">
    <location>
        <begin position="1"/>
        <end position="16"/>
    </location>
</feature>
<proteinExistence type="predicted"/>
<gene>
    <name evidence="2" type="ORF">CCMP2556_LOCUS35576</name>
</gene>
<keyword evidence="3" id="KW-1185">Reference proteome</keyword>